<dbReference type="GO" id="GO:0050152">
    <property type="term" value="F:omega-amidase activity"/>
    <property type="evidence" value="ECO:0007669"/>
    <property type="project" value="TreeGrafter"/>
</dbReference>
<dbReference type="CDD" id="cd07197">
    <property type="entry name" value="nitrilase"/>
    <property type="match status" value="1"/>
</dbReference>
<dbReference type="InterPro" id="IPR003010">
    <property type="entry name" value="C-N_Hydrolase"/>
</dbReference>
<name>A0A6S6TBF9_9BACT</name>
<dbReference type="Gene3D" id="3.60.110.10">
    <property type="entry name" value="Carbon-nitrogen hydrolase"/>
    <property type="match status" value="1"/>
</dbReference>
<evidence type="ECO:0000259" key="1">
    <source>
        <dbReference type="PROSITE" id="PS50263"/>
    </source>
</evidence>
<protein>
    <submittedName>
        <fullName evidence="2">Hydrolase</fullName>
    </submittedName>
</protein>
<accession>A0A6S6TBF9</accession>
<organism evidence="2">
    <name type="scientific">uncultured Sulfurovum sp</name>
    <dbReference type="NCBI Taxonomy" id="269237"/>
    <lineage>
        <taxon>Bacteria</taxon>
        <taxon>Pseudomonadati</taxon>
        <taxon>Campylobacterota</taxon>
        <taxon>Epsilonproteobacteria</taxon>
        <taxon>Campylobacterales</taxon>
        <taxon>Sulfurovaceae</taxon>
        <taxon>Sulfurovum</taxon>
        <taxon>environmental samples</taxon>
    </lineage>
</organism>
<dbReference type="InterPro" id="IPR036526">
    <property type="entry name" value="C-N_Hydrolase_sf"/>
</dbReference>
<proteinExistence type="predicted"/>
<dbReference type="Pfam" id="PF00795">
    <property type="entry name" value="CN_hydrolase"/>
    <property type="match status" value="1"/>
</dbReference>
<feature type="domain" description="CN hydrolase" evidence="1">
    <location>
        <begin position="11"/>
        <end position="237"/>
    </location>
</feature>
<dbReference type="PROSITE" id="PS50263">
    <property type="entry name" value="CN_HYDROLASE"/>
    <property type="match status" value="1"/>
</dbReference>
<reference evidence="2" key="1">
    <citation type="submission" date="2020-01" db="EMBL/GenBank/DDBJ databases">
        <authorList>
            <person name="Meier V. D."/>
            <person name="Meier V D."/>
        </authorList>
    </citation>
    <scope>NUCLEOTIDE SEQUENCE</scope>
    <source>
        <strain evidence="2">HLG_WM_MAG_06</strain>
    </source>
</reference>
<dbReference type="GO" id="GO:0106008">
    <property type="term" value="F:2-oxoglutaramate amidase activity"/>
    <property type="evidence" value="ECO:0007669"/>
    <property type="project" value="TreeGrafter"/>
</dbReference>
<keyword evidence="2" id="KW-0378">Hydrolase</keyword>
<gene>
    <name evidence="2" type="ORF">HELGO_WM5569</name>
</gene>
<sequence>MAKYTSDNGNFLVASLQIKTLPTYKENLNYLVNYIRNSKANLIVAPELCLTNFDYEHFEEAADFYEEAIEKLLTLAPTKIIVFTITKKSDNEFVNQALVMYDKQIVHRQNKHKLFKLGNEEQYFKAGLEEDIVKFEINSVNYAILICFELRFKELWKKVEGADVIIVPARWGKSRKEHFETLGRALAIMNQCFVVLSDSSDDDMASSSAIISPWGEVYADDSLESIEKSIELSDVKRVRRLISMV</sequence>
<dbReference type="AlphaFoldDB" id="A0A6S6TBF9"/>
<dbReference type="PANTHER" id="PTHR47799:SF1">
    <property type="entry name" value="OMEGA-AMIDASE YAFV"/>
    <property type="match status" value="1"/>
</dbReference>
<dbReference type="SUPFAM" id="SSF56317">
    <property type="entry name" value="Carbon-nitrogen hydrolase"/>
    <property type="match status" value="1"/>
</dbReference>
<dbReference type="EMBL" id="CACVAP010000068">
    <property type="protein sequence ID" value="CAA6812413.1"/>
    <property type="molecule type" value="Genomic_DNA"/>
</dbReference>
<evidence type="ECO:0000313" key="2">
    <source>
        <dbReference type="EMBL" id="CAA6812413.1"/>
    </source>
</evidence>
<dbReference type="PANTHER" id="PTHR47799">
    <property type="entry name" value="OMEGA-AMIDASE YAFV"/>
    <property type="match status" value="1"/>
</dbReference>
<dbReference type="InterPro" id="IPR052737">
    <property type="entry name" value="Omega-amidase_YafV"/>
</dbReference>